<name>A0AAI8W1J6_9PEZI</name>
<reference evidence="1" key="1">
    <citation type="submission" date="2023-11" db="EMBL/GenBank/DDBJ databases">
        <authorList>
            <person name="Alioto T."/>
            <person name="Alioto T."/>
            <person name="Gomez Garrido J."/>
        </authorList>
    </citation>
    <scope>NUCLEOTIDE SEQUENCE</scope>
</reference>
<dbReference type="AlphaFoldDB" id="A0AAI8W1J6"/>
<accession>A0AAI8W1J6</accession>
<organism evidence="1 2">
    <name type="scientific">Lecanosticta acicola</name>
    <dbReference type="NCBI Taxonomy" id="111012"/>
    <lineage>
        <taxon>Eukaryota</taxon>
        <taxon>Fungi</taxon>
        <taxon>Dikarya</taxon>
        <taxon>Ascomycota</taxon>
        <taxon>Pezizomycotina</taxon>
        <taxon>Dothideomycetes</taxon>
        <taxon>Dothideomycetidae</taxon>
        <taxon>Mycosphaerellales</taxon>
        <taxon>Mycosphaerellaceae</taxon>
        <taxon>Lecanosticta</taxon>
    </lineage>
</organism>
<proteinExistence type="predicted"/>
<dbReference type="EMBL" id="CAVMBE010000002">
    <property type="protein sequence ID" value="CAK3790037.1"/>
    <property type="molecule type" value="Genomic_DNA"/>
</dbReference>
<evidence type="ECO:0000313" key="1">
    <source>
        <dbReference type="EMBL" id="CAK3790037.1"/>
    </source>
</evidence>
<comment type="caution">
    <text evidence="1">The sequence shown here is derived from an EMBL/GenBank/DDBJ whole genome shotgun (WGS) entry which is preliminary data.</text>
</comment>
<gene>
    <name evidence="1" type="ORF">LECACI_7A000691</name>
</gene>
<sequence length="235" mass="26189">MPTTILDLPADLRARIWNLCIGARSSKPVYPLSAFSTTPALCHVNKQILSESLPIYYASTDFIITISPLFAIHKDLGAVNWLQRMGSAHAKLIRSLYFDFDNGHLSFMRDSDSGYMKVASFTVSFCDKYGNPLVHVQPRVRASISALLAKAFMSPKLLQGIQQFIAYALARCRTLGRCNIGGTATAEGFYCGTARLMGEDKNSLGQALQLWRQQGVTWEMRQKGREQVLEMAKTQ</sequence>
<keyword evidence="2" id="KW-1185">Reference proteome</keyword>
<evidence type="ECO:0000313" key="2">
    <source>
        <dbReference type="Proteomes" id="UP001296104"/>
    </source>
</evidence>
<protein>
    <submittedName>
        <fullName evidence="1">Uncharacterized protein</fullName>
    </submittedName>
</protein>
<dbReference type="Proteomes" id="UP001296104">
    <property type="component" value="Unassembled WGS sequence"/>
</dbReference>